<evidence type="ECO:0000256" key="1">
    <source>
        <dbReference type="ARBA" id="ARBA00022722"/>
    </source>
</evidence>
<evidence type="ECO:0000313" key="5">
    <source>
        <dbReference type="EMBL" id="MBE9105338.1"/>
    </source>
</evidence>
<keyword evidence="2" id="KW-0255">Endonuclease</keyword>
<proteinExistence type="predicted"/>
<comment type="caution">
    <text evidence="5">The sequence shown here is derived from an EMBL/GenBank/DDBJ whole genome shotgun (WGS) entry which is preliminary data.</text>
</comment>
<dbReference type="PANTHER" id="PTHR12302">
    <property type="entry name" value="EBNA2 BINDING PROTEIN P100"/>
    <property type="match status" value="1"/>
</dbReference>
<dbReference type="InterPro" id="IPR016071">
    <property type="entry name" value="Staphylococal_nuclease_OB-fold"/>
</dbReference>
<protein>
    <submittedName>
        <fullName evidence="5">Thermonuclease family protein</fullName>
    </submittedName>
</protein>
<dbReference type="Gene3D" id="2.40.50.90">
    <property type="match status" value="1"/>
</dbReference>
<feature type="domain" description="TNase-like" evidence="4">
    <location>
        <begin position="1"/>
        <end position="113"/>
    </location>
</feature>
<reference evidence="5 6" key="1">
    <citation type="submission" date="2020-10" db="EMBL/GenBank/DDBJ databases">
        <authorList>
            <person name="Castelo-Branco R."/>
            <person name="Eusebio N."/>
            <person name="Adriana R."/>
            <person name="Vieira A."/>
            <person name="Brugerolle De Fraissinette N."/>
            <person name="Rezende De Castro R."/>
            <person name="Schneider M.P."/>
            <person name="Vasconcelos V."/>
            <person name="Leao P.N."/>
        </authorList>
    </citation>
    <scope>NUCLEOTIDE SEQUENCE [LARGE SCALE GENOMIC DNA]</scope>
    <source>
        <strain evidence="5 6">LEGE 07299</strain>
    </source>
</reference>
<evidence type="ECO:0000259" key="4">
    <source>
        <dbReference type="PROSITE" id="PS50830"/>
    </source>
</evidence>
<evidence type="ECO:0000256" key="3">
    <source>
        <dbReference type="ARBA" id="ARBA00022801"/>
    </source>
</evidence>
<dbReference type="SMART" id="SM00318">
    <property type="entry name" value="SNc"/>
    <property type="match status" value="1"/>
</dbReference>
<dbReference type="Pfam" id="PF00565">
    <property type="entry name" value="SNase"/>
    <property type="match status" value="1"/>
</dbReference>
<keyword evidence="6" id="KW-1185">Reference proteome</keyword>
<dbReference type="Proteomes" id="UP000647836">
    <property type="component" value="Unassembled WGS sequence"/>
</dbReference>
<name>A0ABR9TY30_9NOSO</name>
<evidence type="ECO:0000313" key="6">
    <source>
        <dbReference type="Proteomes" id="UP000647836"/>
    </source>
</evidence>
<dbReference type="PROSITE" id="PS50830">
    <property type="entry name" value="TNASE_3"/>
    <property type="match status" value="1"/>
</dbReference>
<sequence>MSVELCGIDAPELEQGEIPGQPLANEAKQKLLKLIAAADNQLMIVPVAKDSDGRTVAEVMVRGQVEAEISFQEELLKSGLAKTRLGGVECPNQIAFENAQGLAIASKTGVWSQVK</sequence>
<evidence type="ECO:0000256" key="2">
    <source>
        <dbReference type="ARBA" id="ARBA00022759"/>
    </source>
</evidence>
<organism evidence="5 6">
    <name type="scientific">Nostoc cf. edaphicum LEGE 07299</name>
    <dbReference type="NCBI Taxonomy" id="2777974"/>
    <lineage>
        <taxon>Bacteria</taxon>
        <taxon>Bacillati</taxon>
        <taxon>Cyanobacteriota</taxon>
        <taxon>Cyanophyceae</taxon>
        <taxon>Nostocales</taxon>
        <taxon>Nostocaceae</taxon>
        <taxon>Nostoc</taxon>
    </lineage>
</organism>
<dbReference type="EMBL" id="JADEXF010000278">
    <property type="protein sequence ID" value="MBE9105338.1"/>
    <property type="molecule type" value="Genomic_DNA"/>
</dbReference>
<accession>A0ABR9TY30</accession>
<dbReference type="InterPro" id="IPR035437">
    <property type="entry name" value="SNase_OB-fold_sf"/>
</dbReference>
<dbReference type="PANTHER" id="PTHR12302:SF3">
    <property type="entry name" value="SERINE_THREONINE-PROTEIN KINASE 31"/>
    <property type="match status" value="1"/>
</dbReference>
<dbReference type="RefSeq" id="WP_194043422.1">
    <property type="nucleotide sequence ID" value="NZ_JADEXF010000278.1"/>
</dbReference>
<keyword evidence="3" id="KW-0378">Hydrolase</keyword>
<keyword evidence="1" id="KW-0540">Nuclease</keyword>
<dbReference type="SUPFAM" id="SSF50199">
    <property type="entry name" value="Staphylococcal nuclease"/>
    <property type="match status" value="1"/>
</dbReference>
<gene>
    <name evidence="5" type="ORF">IQ229_10410</name>
</gene>